<dbReference type="InterPro" id="IPR003660">
    <property type="entry name" value="HAMP_dom"/>
</dbReference>
<keyword evidence="10 11" id="KW-0472">Membrane</keyword>
<dbReference type="Gene3D" id="1.10.287.130">
    <property type="match status" value="1"/>
</dbReference>
<comment type="subcellular location">
    <subcellularLocation>
        <location evidence="2">Cell membrane</location>
    </subcellularLocation>
</comment>
<organism evidence="14 15">
    <name type="scientific">Actinomadura vinacea</name>
    <dbReference type="NCBI Taxonomy" id="115336"/>
    <lineage>
        <taxon>Bacteria</taxon>
        <taxon>Bacillati</taxon>
        <taxon>Actinomycetota</taxon>
        <taxon>Actinomycetes</taxon>
        <taxon>Streptosporangiales</taxon>
        <taxon>Thermomonosporaceae</taxon>
        <taxon>Actinomadura</taxon>
    </lineage>
</organism>
<dbReference type="SMART" id="SM00388">
    <property type="entry name" value="HisKA"/>
    <property type="match status" value="1"/>
</dbReference>
<dbReference type="PRINTS" id="PR00344">
    <property type="entry name" value="BCTRLSENSOR"/>
</dbReference>
<keyword evidence="6 11" id="KW-0812">Transmembrane</keyword>
<dbReference type="CDD" id="cd06225">
    <property type="entry name" value="HAMP"/>
    <property type="match status" value="1"/>
</dbReference>
<evidence type="ECO:0000256" key="5">
    <source>
        <dbReference type="ARBA" id="ARBA00022679"/>
    </source>
</evidence>
<keyword evidence="4" id="KW-0597">Phosphoprotein</keyword>
<keyword evidence="5" id="KW-0808">Transferase</keyword>
<evidence type="ECO:0000259" key="13">
    <source>
        <dbReference type="PROSITE" id="PS50885"/>
    </source>
</evidence>
<dbReference type="InterPro" id="IPR036890">
    <property type="entry name" value="HATPase_C_sf"/>
</dbReference>
<dbReference type="PROSITE" id="PS50885">
    <property type="entry name" value="HAMP"/>
    <property type="match status" value="1"/>
</dbReference>
<gene>
    <name evidence="14" type="ORF">GCM10010191_62890</name>
</gene>
<dbReference type="InterPro" id="IPR005467">
    <property type="entry name" value="His_kinase_dom"/>
</dbReference>
<dbReference type="Pfam" id="PF00512">
    <property type="entry name" value="HisKA"/>
    <property type="match status" value="1"/>
</dbReference>
<evidence type="ECO:0000256" key="9">
    <source>
        <dbReference type="ARBA" id="ARBA00023012"/>
    </source>
</evidence>
<dbReference type="SUPFAM" id="SSF158472">
    <property type="entry name" value="HAMP domain-like"/>
    <property type="match status" value="1"/>
</dbReference>
<evidence type="ECO:0000259" key="12">
    <source>
        <dbReference type="PROSITE" id="PS50109"/>
    </source>
</evidence>
<dbReference type="CDD" id="cd00082">
    <property type="entry name" value="HisKA"/>
    <property type="match status" value="1"/>
</dbReference>
<evidence type="ECO:0000256" key="1">
    <source>
        <dbReference type="ARBA" id="ARBA00000085"/>
    </source>
</evidence>
<keyword evidence="7" id="KW-0418">Kinase</keyword>
<dbReference type="PROSITE" id="PS50109">
    <property type="entry name" value="HIS_KIN"/>
    <property type="match status" value="1"/>
</dbReference>
<dbReference type="Proteomes" id="UP001501231">
    <property type="component" value="Unassembled WGS sequence"/>
</dbReference>
<feature type="domain" description="HAMP" evidence="13">
    <location>
        <begin position="64"/>
        <end position="117"/>
    </location>
</feature>
<keyword evidence="9" id="KW-0902">Two-component regulatory system</keyword>
<dbReference type="PANTHER" id="PTHR45436:SF5">
    <property type="entry name" value="SENSOR HISTIDINE KINASE TRCS"/>
    <property type="match status" value="1"/>
</dbReference>
<evidence type="ECO:0000256" key="11">
    <source>
        <dbReference type="SAM" id="Phobius"/>
    </source>
</evidence>
<feature type="transmembrane region" description="Helical" evidence="11">
    <location>
        <begin position="39"/>
        <end position="63"/>
    </location>
</feature>
<dbReference type="InterPro" id="IPR004358">
    <property type="entry name" value="Sig_transdc_His_kin-like_C"/>
</dbReference>
<dbReference type="InterPro" id="IPR003661">
    <property type="entry name" value="HisK_dim/P_dom"/>
</dbReference>
<evidence type="ECO:0000256" key="4">
    <source>
        <dbReference type="ARBA" id="ARBA00022553"/>
    </source>
</evidence>
<evidence type="ECO:0000256" key="8">
    <source>
        <dbReference type="ARBA" id="ARBA00022989"/>
    </source>
</evidence>
<reference evidence="15" key="1">
    <citation type="journal article" date="2019" name="Int. J. Syst. Evol. Microbiol.">
        <title>The Global Catalogue of Microorganisms (GCM) 10K type strain sequencing project: providing services to taxonomists for standard genome sequencing and annotation.</title>
        <authorList>
            <consortium name="The Broad Institute Genomics Platform"/>
            <consortium name="The Broad Institute Genome Sequencing Center for Infectious Disease"/>
            <person name="Wu L."/>
            <person name="Ma J."/>
        </authorList>
    </citation>
    <scope>NUCLEOTIDE SEQUENCE [LARGE SCALE GENOMIC DNA]</scope>
    <source>
        <strain evidence="15">JCM 3325</strain>
    </source>
</reference>
<dbReference type="EC" id="2.7.13.3" evidence="3"/>
<dbReference type="SUPFAM" id="SSF55874">
    <property type="entry name" value="ATPase domain of HSP90 chaperone/DNA topoisomerase II/histidine kinase"/>
    <property type="match status" value="1"/>
</dbReference>
<comment type="catalytic activity">
    <reaction evidence="1">
        <text>ATP + protein L-histidine = ADP + protein N-phospho-L-histidine.</text>
        <dbReference type="EC" id="2.7.13.3"/>
    </reaction>
</comment>
<feature type="transmembrane region" description="Helical" evidence="11">
    <location>
        <begin position="7"/>
        <end position="27"/>
    </location>
</feature>
<dbReference type="Gene3D" id="6.10.340.10">
    <property type="match status" value="1"/>
</dbReference>
<evidence type="ECO:0000256" key="3">
    <source>
        <dbReference type="ARBA" id="ARBA00012438"/>
    </source>
</evidence>
<evidence type="ECO:0000313" key="15">
    <source>
        <dbReference type="Proteomes" id="UP001501231"/>
    </source>
</evidence>
<dbReference type="PANTHER" id="PTHR45436">
    <property type="entry name" value="SENSOR HISTIDINE KINASE YKOH"/>
    <property type="match status" value="1"/>
</dbReference>
<dbReference type="Pfam" id="PF02518">
    <property type="entry name" value="HATPase_c"/>
    <property type="match status" value="1"/>
</dbReference>
<dbReference type="SMART" id="SM00387">
    <property type="entry name" value="HATPase_c"/>
    <property type="match status" value="1"/>
</dbReference>
<dbReference type="SMART" id="SM00304">
    <property type="entry name" value="HAMP"/>
    <property type="match status" value="1"/>
</dbReference>
<evidence type="ECO:0000313" key="14">
    <source>
        <dbReference type="EMBL" id="GAA2438995.1"/>
    </source>
</evidence>
<dbReference type="Gene3D" id="3.30.565.10">
    <property type="entry name" value="Histidine kinase-like ATPase, C-terminal domain"/>
    <property type="match status" value="1"/>
</dbReference>
<dbReference type="InterPro" id="IPR003594">
    <property type="entry name" value="HATPase_dom"/>
</dbReference>
<protein>
    <recommendedName>
        <fullName evidence="3">histidine kinase</fullName>
        <ecNumber evidence="3">2.7.13.3</ecNumber>
    </recommendedName>
</protein>
<evidence type="ECO:0000256" key="2">
    <source>
        <dbReference type="ARBA" id="ARBA00004236"/>
    </source>
</evidence>
<keyword evidence="8 11" id="KW-1133">Transmembrane helix</keyword>
<evidence type="ECO:0000256" key="7">
    <source>
        <dbReference type="ARBA" id="ARBA00022777"/>
    </source>
</evidence>
<evidence type="ECO:0000256" key="6">
    <source>
        <dbReference type="ARBA" id="ARBA00022692"/>
    </source>
</evidence>
<comment type="caution">
    <text evidence="14">The sequence shown here is derived from an EMBL/GenBank/DDBJ whole genome shotgun (WGS) entry which is preliminary data.</text>
</comment>
<dbReference type="EMBL" id="BAAARW010000023">
    <property type="protein sequence ID" value="GAA2438995.1"/>
    <property type="molecule type" value="Genomic_DNA"/>
</dbReference>
<dbReference type="InterPro" id="IPR050428">
    <property type="entry name" value="TCS_sensor_his_kinase"/>
</dbReference>
<dbReference type="InterPro" id="IPR036097">
    <property type="entry name" value="HisK_dim/P_sf"/>
</dbReference>
<sequence>MRTRLTALATAMAGFLLVLGIVAVYAAGPFKHIGWVDVALVWATIVIPLLGLPLLACVVWRAVKRALRPVRTMSAELRALSERPGGNRVTVPQRHDEITELAKSVNLTLERLERLAERNRAWVADASHELRSPLTGLRMQLELALEHPEDEDWPKVAQAALSDADRLQRIIQDLLTMARLEAGVLGDREPIDLGGLVRAEVARRADRARVPIELETDEGVIVSGVGSHLVRLLTNLLDNAERHAFSWVRVAVGSDGERALLMVADDGPGIPPEERERVFQRFQRLAQGAHRDTGGTGLGLPISRDIAIAHGGSLFVGDCPAGARLVLRLPLAKTAPLAGSPSGPGR</sequence>
<dbReference type="SUPFAM" id="SSF47384">
    <property type="entry name" value="Homodimeric domain of signal transducing histidine kinase"/>
    <property type="match status" value="1"/>
</dbReference>
<feature type="domain" description="Histidine kinase" evidence="12">
    <location>
        <begin position="125"/>
        <end position="333"/>
    </location>
</feature>
<dbReference type="Pfam" id="PF00672">
    <property type="entry name" value="HAMP"/>
    <property type="match status" value="1"/>
</dbReference>
<accession>A0ABP5X0W0</accession>
<keyword evidence="15" id="KW-1185">Reference proteome</keyword>
<proteinExistence type="predicted"/>
<evidence type="ECO:0000256" key="10">
    <source>
        <dbReference type="ARBA" id="ARBA00023136"/>
    </source>
</evidence>
<name>A0ABP5X0W0_9ACTN</name>